<dbReference type="Gene3D" id="1.10.287.950">
    <property type="entry name" value="Methyl-accepting chemotaxis protein"/>
    <property type="match status" value="1"/>
</dbReference>
<name>A0ABS4H5U8_9BACL</name>
<keyword evidence="4" id="KW-0175">Coiled coil</keyword>
<dbReference type="InterPro" id="IPR004090">
    <property type="entry name" value="Chemotax_Me-accpt_rcpt"/>
</dbReference>
<evidence type="ECO:0000256" key="1">
    <source>
        <dbReference type="ARBA" id="ARBA00023224"/>
    </source>
</evidence>
<dbReference type="Proteomes" id="UP001519273">
    <property type="component" value="Unassembled WGS sequence"/>
</dbReference>
<dbReference type="PANTHER" id="PTHR32089">
    <property type="entry name" value="METHYL-ACCEPTING CHEMOTAXIS PROTEIN MCPB"/>
    <property type="match status" value="1"/>
</dbReference>
<dbReference type="SUPFAM" id="SSF46458">
    <property type="entry name" value="Globin-like"/>
    <property type="match status" value="1"/>
</dbReference>
<dbReference type="InterPro" id="IPR044398">
    <property type="entry name" value="Globin-sensor_dom"/>
</dbReference>
<dbReference type="InterPro" id="IPR039379">
    <property type="entry name" value="Protoglobin_sensor_dom"/>
</dbReference>
<evidence type="ECO:0000259" key="5">
    <source>
        <dbReference type="PROSITE" id="PS50111"/>
    </source>
</evidence>
<dbReference type="PRINTS" id="PR00260">
    <property type="entry name" value="CHEMTRNSDUCR"/>
</dbReference>
<dbReference type="InterPro" id="IPR012292">
    <property type="entry name" value="Globin/Proto"/>
</dbReference>
<dbReference type="EMBL" id="JAGGKP010000007">
    <property type="protein sequence ID" value="MBP1937856.1"/>
    <property type="molecule type" value="Genomic_DNA"/>
</dbReference>
<dbReference type="Gene3D" id="1.10.490.10">
    <property type="entry name" value="Globins"/>
    <property type="match status" value="1"/>
</dbReference>
<dbReference type="PROSITE" id="PS50111">
    <property type="entry name" value="CHEMOTAXIS_TRANSDUC_2"/>
    <property type="match status" value="1"/>
</dbReference>
<feature type="coiled-coil region" evidence="4">
    <location>
        <begin position="149"/>
        <end position="184"/>
    </location>
</feature>
<evidence type="ECO:0000256" key="4">
    <source>
        <dbReference type="SAM" id="Coils"/>
    </source>
</evidence>
<dbReference type="InterPro" id="IPR009050">
    <property type="entry name" value="Globin-like_sf"/>
</dbReference>
<dbReference type="CDD" id="cd01068">
    <property type="entry name" value="globin_sensor"/>
    <property type="match status" value="1"/>
</dbReference>
<organism evidence="6 7">
    <name type="scientific">Paenibacillus sediminis</name>
    <dbReference type="NCBI Taxonomy" id="664909"/>
    <lineage>
        <taxon>Bacteria</taxon>
        <taxon>Bacillati</taxon>
        <taxon>Bacillota</taxon>
        <taxon>Bacilli</taxon>
        <taxon>Bacillales</taxon>
        <taxon>Paenibacillaceae</taxon>
        <taxon>Paenibacillus</taxon>
    </lineage>
</organism>
<dbReference type="Pfam" id="PF00015">
    <property type="entry name" value="MCPsignal"/>
    <property type="match status" value="1"/>
</dbReference>
<comment type="caution">
    <text evidence="6">The sequence shown here is derived from an EMBL/GenBank/DDBJ whole genome shotgun (WGS) entry which is preliminary data.</text>
</comment>
<proteinExistence type="inferred from homology"/>
<dbReference type="RefSeq" id="WP_209851246.1">
    <property type="nucleotide sequence ID" value="NZ_JAGGKP010000007.1"/>
</dbReference>
<reference evidence="6 7" key="1">
    <citation type="submission" date="2021-03" db="EMBL/GenBank/DDBJ databases">
        <title>Genomic Encyclopedia of Type Strains, Phase IV (KMG-IV): sequencing the most valuable type-strain genomes for metagenomic binning, comparative biology and taxonomic classification.</title>
        <authorList>
            <person name="Goeker M."/>
        </authorList>
    </citation>
    <scope>NUCLEOTIDE SEQUENCE [LARGE SCALE GENOMIC DNA]</scope>
    <source>
        <strain evidence="6 7">DSM 23491</strain>
    </source>
</reference>
<feature type="domain" description="Methyl-accepting transducer" evidence="5">
    <location>
        <begin position="155"/>
        <end position="335"/>
    </location>
</feature>
<evidence type="ECO:0000313" key="7">
    <source>
        <dbReference type="Proteomes" id="UP001519273"/>
    </source>
</evidence>
<evidence type="ECO:0000313" key="6">
    <source>
        <dbReference type="EMBL" id="MBP1937856.1"/>
    </source>
</evidence>
<dbReference type="Pfam" id="PF11563">
    <property type="entry name" value="Protoglobin"/>
    <property type="match status" value="1"/>
</dbReference>
<sequence length="335" mass="37619">MINVSSERKKQLDFIGLKEEDLQLLAANQPIFEIVAEKVVDQIYEHIEQQPALMEIISKHSTIERLKSTQRDYWMSLAAGTIDEAFIENRIRVGLVHSRIGLTTDWYLGTYMVYLDIATSLLKEAVPTHWYNVVHALSKMFNLDSQLVLEAYEKKEKEILKDLAEEKEQMLQTVTNVVQNLTAMIVELNQSAQSIASSALTTADSQDHANSLMEELNIEVNQISQMSTLIEEIASQTHLLGLNAAIEAAHAGEQGRGFEVVANEVRKLASNSGQAQKEIQAIVEGILRKLTIVQNESEKITVNAREQAASSQELVSFVEMIEKVATDLEQLQRRA</sequence>
<keyword evidence="1 3" id="KW-0807">Transducer</keyword>
<dbReference type="InterPro" id="IPR004089">
    <property type="entry name" value="MCPsignal_dom"/>
</dbReference>
<dbReference type="SMART" id="SM00283">
    <property type="entry name" value="MA"/>
    <property type="match status" value="1"/>
</dbReference>
<dbReference type="SUPFAM" id="SSF58104">
    <property type="entry name" value="Methyl-accepting chemotaxis protein (MCP) signaling domain"/>
    <property type="match status" value="1"/>
</dbReference>
<gene>
    <name evidence="6" type="ORF">J2Z20_002771</name>
</gene>
<accession>A0ABS4H5U8</accession>
<comment type="similarity">
    <text evidence="2">Belongs to the methyl-accepting chemotaxis (MCP) protein family.</text>
</comment>
<dbReference type="PANTHER" id="PTHR32089:SF112">
    <property type="entry name" value="LYSOZYME-LIKE PROTEIN-RELATED"/>
    <property type="match status" value="1"/>
</dbReference>
<protein>
    <submittedName>
        <fullName evidence="6">Heme-based aerotactic transducer</fullName>
    </submittedName>
</protein>
<evidence type="ECO:0000256" key="2">
    <source>
        <dbReference type="ARBA" id="ARBA00029447"/>
    </source>
</evidence>
<keyword evidence="7" id="KW-1185">Reference proteome</keyword>
<evidence type="ECO:0000256" key="3">
    <source>
        <dbReference type="PROSITE-ProRule" id="PRU00284"/>
    </source>
</evidence>